<dbReference type="PATRIC" id="fig|45065.4.peg.884"/>
<keyword evidence="3" id="KW-1185">Reference proteome</keyword>
<dbReference type="EMBL" id="LNYC01000027">
    <property type="protein sequence ID" value="KTD01557.1"/>
    <property type="molecule type" value="Genomic_DNA"/>
</dbReference>
<name>A0A0W0U0X8_9GAMM</name>
<evidence type="ECO:0000256" key="1">
    <source>
        <dbReference type="SAM" id="MobiDB-lite"/>
    </source>
</evidence>
<organism evidence="2 3">
    <name type="scientific">Legionella geestiana</name>
    <dbReference type="NCBI Taxonomy" id="45065"/>
    <lineage>
        <taxon>Bacteria</taxon>
        <taxon>Pseudomonadati</taxon>
        <taxon>Pseudomonadota</taxon>
        <taxon>Gammaproteobacteria</taxon>
        <taxon>Legionellales</taxon>
        <taxon>Legionellaceae</taxon>
        <taxon>Legionella</taxon>
    </lineage>
</organism>
<comment type="caution">
    <text evidence="2">The sequence shown here is derived from an EMBL/GenBank/DDBJ whole genome shotgun (WGS) entry which is preliminary data.</text>
</comment>
<feature type="compositionally biased region" description="Polar residues" evidence="1">
    <location>
        <begin position="1"/>
        <end position="13"/>
    </location>
</feature>
<accession>A0A0W0U0X8</accession>
<proteinExistence type="predicted"/>
<evidence type="ECO:0000313" key="3">
    <source>
        <dbReference type="Proteomes" id="UP000054785"/>
    </source>
</evidence>
<sequence length="1311" mass="145048">MHEKNGTNAASSQTEKDSFKKERDFDAISNEGIDANVFDRASDDEFLANDSMFQADVIGNDALKNSTFSALNAAGESPPERQSIAERVASGAAVAQSLDALFGLMREIGASPLEDAALFQALSRKKLFAASLQSVLQALHTAGARFPEDRALFAMLIEQASHADRLEAGIALLSGMSARLPENRVLFEAICQQAVASASWQAFGYYHPAAFTEGLKVAFAALEKSGASLAAHQELFQKVIQQAKYALKIEPLLQVLQDAGAGLPANEGYFRALIEQAAHADRLEAGIALLSDLGARLPENPLLFEAICQQAVASASWQDFAFYHPAAFAEGLKVAFAALEKSGANLATHHELFQKVIQQAKYASGIEPLLQVLLDAGATLSEHPSLFDGAIQQAQYGSALQAALFALTEAGASIFENPSLFEAVIIEPERAHLLRASIDALITTGAVLPEDHALFETVIRMAAVVDYPDVPSIPLSEADSYLTEKKEFFEPLLQQAQDVMLLKPGLRALITAGARLPEDLGLFEALISKEADALKLTVPFRRLITAGACLPRERRLFERVIEQALDASRLRVQLRLLTVSGASLPEHRRFFEAIMDAPDSATPLLYWLCMCGASMVHHAYLYDAFFSGSTPLASSHYLMTKVMTALQHCLSDAHLLLPEQEGYSEQREQILAQISELMDAESRITEGPLNKSPATQALEAILVRLSMIEDSDEAHMRFDDALGYVLQFGEEPDIYLGGLLREANFNHIELTDAHVTRLGEMIQSLSNDFSGIPVDSVLNIIVERLPKAAQHALAMYVTGNYKNMNRLFRGEPQDTDSRVAWISPTDGHANLMANFLCGSLVNWSAAQLPKTLMHLEERQILERVFLARGDWNAEAIEALKKDPVSFDASLRGAVEAAVISADEYNKVASLFNSLHVLFPRYGLVDRGENLTAPKVRGDADITARRLANPSIMPSVTSFSVFSEGAAFFRNASAVRTKLETDCSLRPVMNSKEGEILIPAGTAFRYTRDTTGRFFAREISSPGIQPAGSHWSSSALHEAYRNHLRHAYQDEAHHIILDGVQVERPNHGLAHTYRMMLLVDVVIDYFAHHASDDAFKRYCQSVTHEESEWLRVAAAFSITGRESEIAAVDNLSRYDGFRAASMHHLSAFLNKYPPRTADEHMHERVLHAVRWMGNPHYEHGPDIKNDHPDINEKQHRNFIYRILTVAHKLDLPRCYTPQKFERAMAMCRALSTHGEDQNAHYLRMVSYAIDLIRAHGSALLTDISPEGTFRPCAERYRPPFQKVSTSLRMLYEFTEIVPRPKITEKYQFGGPR</sequence>
<feature type="region of interest" description="Disordered" evidence="1">
    <location>
        <begin position="1"/>
        <end position="25"/>
    </location>
</feature>
<evidence type="ECO:0000313" key="2">
    <source>
        <dbReference type="EMBL" id="KTD01557.1"/>
    </source>
</evidence>
<dbReference type="STRING" id="45065.Lgee_0826"/>
<dbReference type="RefSeq" id="WP_028386741.1">
    <property type="nucleotide sequence ID" value="NZ_CAAAHN010000028.1"/>
</dbReference>
<protein>
    <submittedName>
        <fullName evidence="2">Phosphatase</fullName>
    </submittedName>
</protein>
<dbReference type="InterPro" id="IPR021014">
    <property type="entry name" value="SidE_PDE"/>
</dbReference>
<gene>
    <name evidence="2" type="primary">gph</name>
    <name evidence="2" type="ORF">Lgee_0826</name>
</gene>
<dbReference type="Proteomes" id="UP000054785">
    <property type="component" value="Unassembled WGS sequence"/>
</dbReference>
<reference evidence="2 3" key="1">
    <citation type="submission" date="2015-11" db="EMBL/GenBank/DDBJ databases">
        <title>Genomic analysis of 38 Legionella species identifies large and diverse effector repertoires.</title>
        <authorList>
            <person name="Burstein D."/>
            <person name="Amaro F."/>
            <person name="Zusman T."/>
            <person name="Lifshitz Z."/>
            <person name="Cohen O."/>
            <person name="Gilbert J.A."/>
            <person name="Pupko T."/>
            <person name="Shuman H.A."/>
            <person name="Segal G."/>
        </authorList>
    </citation>
    <scope>NUCLEOTIDE SEQUENCE [LARGE SCALE GENOMIC DNA]</scope>
    <source>
        <strain evidence="2 3">ATCC 49504</strain>
    </source>
</reference>
<feature type="compositionally biased region" description="Basic and acidic residues" evidence="1">
    <location>
        <begin position="14"/>
        <end position="25"/>
    </location>
</feature>
<dbReference type="Pfam" id="PF12252">
    <property type="entry name" value="SidE_PDE"/>
    <property type="match status" value="1"/>
</dbReference>
<dbReference type="OrthoDB" id="5647340at2"/>